<comment type="caution">
    <text evidence="1">The sequence shown here is derived from an EMBL/GenBank/DDBJ whole genome shotgun (WGS) entry which is preliminary data.</text>
</comment>
<reference evidence="1 2" key="1">
    <citation type="journal article" date="2018" name="Front. Plant Sci.">
        <title>Red Clover (Trifolium pratense) and Zigzag Clover (T. medium) - A Picture of Genomic Similarities and Differences.</title>
        <authorList>
            <person name="Dluhosova J."/>
            <person name="Istvanek J."/>
            <person name="Nedelnik J."/>
            <person name="Repkova J."/>
        </authorList>
    </citation>
    <scope>NUCLEOTIDE SEQUENCE [LARGE SCALE GENOMIC DNA]</scope>
    <source>
        <strain evidence="2">cv. 10/8</strain>
        <tissue evidence="1">Leaf</tissue>
    </source>
</reference>
<dbReference type="AlphaFoldDB" id="A0A392TQ63"/>
<dbReference type="EMBL" id="LXQA010634798">
    <property type="protein sequence ID" value="MCI63313.1"/>
    <property type="molecule type" value="Genomic_DNA"/>
</dbReference>
<accession>A0A392TQ63</accession>
<evidence type="ECO:0000313" key="1">
    <source>
        <dbReference type="EMBL" id="MCI63313.1"/>
    </source>
</evidence>
<keyword evidence="2" id="KW-1185">Reference proteome</keyword>
<organism evidence="1 2">
    <name type="scientific">Trifolium medium</name>
    <dbReference type="NCBI Taxonomy" id="97028"/>
    <lineage>
        <taxon>Eukaryota</taxon>
        <taxon>Viridiplantae</taxon>
        <taxon>Streptophyta</taxon>
        <taxon>Embryophyta</taxon>
        <taxon>Tracheophyta</taxon>
        <taxon>Spermatophyta</taxon>
        <taxon>Magnoliopsida</taxon>
        <taxon>eudicotyledons</taxon>
        <taxon>Gunneridae</taxon>
        <taxon>Pentapetalae</taxon>
        <taxon>rosids</taxon>
        <taxon>fabids</taxon>
        <taxon>Fabales</taxon>
        <taxon>Fabaceae</taxon>
        <taxon>Papilionoideae</taxon>
        <taxon>50 kb inversion clade</taxon>
        <taxon>NPAAA clade</taxon>
        <taxon>Hologalegina</taxon>
        <taxon>IRL clade</taxon>
        <taxon>Trifolieae</taxon>
        <taxon>Trifolium</taxon>
    </lineage>
</organism>
<name>A0A392TQ63_9FABA</name>
<evidence type="ECO:0000313" key="2">
    <source>
        <dbReference type="Proteomes" id="UP000265520"/>
    </source>
</evidence>
<feature type="non-terminal residue" evidence="1">
    <location>
        <position position="44"/>
    </location>
</feature>
<sequence length="44" mass="4654">MQVHAIGRVVQLNQATPKQALEHACCAVESGSNKFGSGSCALRR</sequence>
<protein>
    <submittedName>
        <fullName evidence="1">Uncharacterized protein</fullName>
    </submittedName>
</protein>
<proteinExistence type="predicted"/>
<dbReference type="Proteomes" id="UP000265520">
    <property type="component" value="Unassembled WGS sequence"/>
</dbReference>